<keyword evidence="1" id="KW-1133">Transmembrane helix</keyword>
<accession>A0A8J3BCE2</accession>
<evidence type="ECO:0000256" key="1">
    <source>
        <dbReference type="SAM" id="Phobius"/>
    </source>
</evidence>
<keyword evidence="1" id="KW-0812">Transmembrane</keyword>
<dbReference type="EMBL" id="BMQB01000013">
    <property type="protein sequence ID" value="GGK09415.1"/>
    <property type="molecule type" value="Genomic_DNA"/>
</dbReference>
<dbReference type="Proteomes" id="UP000649739">
    <property type="component" value="Unassembled WGS sequence"/>
</dbReference>
<reference evidence="2" key="2">
    <citation type="submission" date="2020-09" db="EMBL/GenBank/DDBJ databases">
        <authorList>
            <person name="Sun Q."/>
            <person name="Ohkuma M."/>
        </authorList>
    </citation>
    <scope>NUCLEOTIDE SEQUENCE</scope>
    <source>
        <strain evidence="2">JCM 3090</strain>
    </source>
</reference>
<reference evidence="2" key="1">
    <citation type="journal article" date="2014" name="Int. J. Syst. Evol. Microbiol.">
        <title>Complete genome sequence of Corynebacterium casei LMG S-19264T (=DSM 44701T), isolated from a smear-ripened cheese.</title>
        <authorList>
            <consortium name="US DOE Joint Genome Institute (JGI-PGF)"/>
            <person name="Walter F."/>
            <person name="Albersmeier A."/>
            <person name="Kalinowski J."/>
            <person name="Ruckert C."/>
        </authorList>
    </citation>
    <scope>NUCLEOTIDE SEQUENCE</scope>
    <source>
        <strain evidence="2">JCM 3090</strain>
    </source>
</reference>
<keyword evidence="1" id="KW-0472">Membrane</keyword>
<evidence type="ECO:0000313" key="2">
    <source>
        <dbReference type="EMBL" id="GGK09415.1"/>
    </source>
</evidence>
<protein>
    <submittedName>
        <fullName evidence="2">Uncharacterized protein</fullName>
    </submittedName>
</protein>
<gene>
    <name evidence="2" type="ORF">GCM10010123_44120</name>
</gene>
<organism evidence="2 3">
    <name type="scientific">Pilimelia anulata</name>
    <dbReference type="NCBI Taxonomy" id="53371"/>
    <lineage>
        <taxon>Bacteria</taxon>
        <taxon>Bacillati</taxon>
        <taxon>Actinomycetota</taxon>
        <taxon>Actinomycetes</taxon>
        <taxon>Micromonosporales</taxon>
        <taxon>Micromonosporaceae</taxon>
        <taxon>Pilimelia</taxon>
    </lineage>
</organism>
<dbReference type="RefSeq" id="WP_189172122.1">
    <property type="nucleotide sequence ID" value="NZ_BMQB01000013.1"/>
</dbReference>
<feature type="transmembrane region" description="Helical" evidence="1">
    <location>
        <begin position="12"/>
        <end position="36"/>
    </location>
</feature>
<proteinExistence type="predicted"/>
<dbReference type="AlphaFoldDB" id="A0A8J3BCE2"/>
<keyword evidence="3" id="KW-1185">Reference proteome</keyword>
<name>A0A8J3BCE2_9ACTN</name>
<evidence type="ECO:0000313" key="3">
    <source>
        <dbReference type="Proteomes" id="UP000649739"/>
    </source>
</evidence>
<sequence length="60" mass="6299">MLDPLDRLDLFFALALPLTAFAPIAVAALGAIVLLLRWATGLSAPPVLWVLLGRAAEVSS</sequence>
<comment type="caution">
    <text evidence="2">The sequence shown here is derived from an EMBL/GenBank/DDBJ whole genome shotgun (WGS) entry which is preliminary data.</text>
</comment>